<dbReference type="Gene3D" id="3.40.430.10">
    <property type="entry name" value="Dihydrofolate Reductase, subunit A"/>
    <property type="match status" value="1"/>
</dbReference>
<evidence type="ECO:0000256" key="7">
    <source>
        <dbReference type="ARBA" id="ARBA00025067"/>
    </source>
</evidence>
<evidence type="ECO:0000256" key="3">
    <source>
        <dbReference type="ARBA" id="ARBA00012856"/>
    </source>
</evidence>
<accession>A0A7X2H6N2</accession>
<evidence type="ECO:0000313" key="12">
    <source>
        <dbReference type="Proteomes" id="UP000463051"/>
    </source>
</evidence>
<evidence type="ECO:0000256" key="9">
    <source>
        <dbReference type="RuleBase" id="RU004474"/>
    </source>
</evidence>
<dbReference type="InterPro" id="IPR024072">
    <property type="entry name" value="DHFR-like_dom_sf"/>
</dbReference>
<evidence type="ECO:0000259" key="10">
    <source>
        <dbReference type="PROSITE" id="PS51330"/>
    </source>
</evidence>
<proteinExistence type="inferred from homology"/>
<dbReference type="Proteomes" id="UP000463051">
    <property type="component" value="Unassembled WGS sequence"/>
</dbReference>
<dbReference type="GO" id="GO:0046654">
    <property type="term" value="P:tetrahydrofolate biosynthetic process"/>
    <property type="evidence" value="ECO:0007669"/>
    <property type="project" value="UniProtKB-UniPathway"/>
</dbReference>
<dbReference type="SUPFAM" id="SSF53597">
    <property type="entry name" value="Dihydrofolate reductase-like"/>
    <property type="match status" value="1"/>
</dbReference>
<evidence type="ECO:0000256" key="2">
    <source>
        <dbReference type="ARBA" id="ARBA00009539"/>
    </source>
</evidence>
<dbReference type="GO" id="GO:0006730">
    <property type="term" value="P:one-carbon metabolic process"/>
    <property type="evidence" value="ECO:0007669"/>
    <property type="project" value="UniProtKB-KW"/>
</dbReference>
<keyword evidence="6 8" id="KW-0560">Oxidoreductase</keyword>
<keyword evidence="4 8" id="KW-0554">One-carbon metabolism</keyword>
<keyword evidence="12" id="KW-1185">Reference proteome</keyword>
<protein>
    <recommendedName>
        <fullName evidence="3 8">Dihydrofolate reductase</fullName>
        <ecNumber evidence="3 8">1.5.1.3</ecNumber>
    </recommendedName>
</protein>
<evidence type="ECO:0000256" key="8">
    <source>
        <dbReference type="PIRNR" id="PIRNR000194"/>
    </source>
</evidence>
<dbReference type="PROSITE" id="PS00075">
    <property type="entry name" value="DHFR_1"/>
    <property type="match status" value="1"/>
</dbReference>
<dbReference type="PROSITE" id="PS51330">
    <property type="entry name" value="DHFR_2"/>
    <property type="match status" value="1"/>
</dbReference>
<evidence type="ECO:0000256" key="5">
    <source>
        <dbReference type="ARBA" id="ARBA00022857"/>
    </source>
</evidence>
<comment type="function">
    <text evidence="7 8">Key enzyme in folate metabolism. Catalyzes an essential reaction for de novo glycine and purine synthesis, and for DNA precursor synthesis.</text>
</comment>
<dbReference type="EC" id="1.5.1.3" evidence="3 8"/>
<dbReference type="Pfam" id="PF00186">
    <property type="entry name" value="DHFR_1"/>
    <property type="match status" value="1"/>
</dbReference>
<dbReference type="PRINTS" id="PR00070">
    <property type="entry name" value="DHFR"/>
</dbReference>
<name>A0A7X2H6N2_9BACL</name>
<evidence type="ECO:0000256" key="1">
    <source>
        <dbReference type="ARBA" id="ARBA00004903"/>
    </source>
</evidence>
<dbReference type="GO" id="GO:0046655">
    <property type="term" value="P:folic acid metabolic process"/>
    <property type="evidence" value="ECO:0007669"/>
    <property type="project" value="TreeGrafter"/>
</dbReference>
<dbReference type="FunFam" id="3.40.430.10:FF:000001">
    <property type="entry name" value="Dihydrofolate reductase"/>
    <property type="match status" value="1"/>
</dbReference>
<dbReference type="PANTHER" id="PTHR48069">
    <property type="entry name" value="DIHYDROFOLATE REDUCTASE"/>
    <property type="match status" value="1"/>
</dbReference>
<reference evidence="11 12" key="1">
    <citation type="submission" date="2019-11" db="EMBL/GenBank/DDBJ databases">
        <title>Paenibacillus monticola sp. nov., a novel PGPR strain isolated from mountain sample in China.</title>
        <authorList>
            <person name="Zhao Q."/>
            <person name="Li H.-P."/>
            <person name="Zhang J.-L."/>
        </authorList>
    </citation>
    <scope>NUCLEOTIDE SEQUENCE [LARGE SCALE GENOMIC DNA]</scope>
    <source>
        <strain evidence="11 12">LC-T2</strain>
    </source>
</reference>
<dbReference type="AlphaFoldDB" id="A0A7X2H6N2"/>
<dbReference type="UniPathway" id="UPA00077">
    <property type="reaction ID" value="UER00158"/>
</dbReference>
<sequence length="171" mass="19509">MSISLIWAMGSNGVIGKDNDMPWHLPRDFAFFKAETLGKRMLMGRKTWDSLGGKPLKGRTSLVMTRDTSFAPEGAEVIHTLQEALSEGQKADELMVIGGAEIYRMMLPYADKLIVTQIEQDFAGDTLFPNIDWSQWQEISNKMGIRDDKNPYDYRFLVYNRTEKRTSDTTC</sequence>
<dbReference type="GO" id="GO:0046452">
    <property type="term" value="P:dihydrofolate metabolic process"/>
    <property type="evidence" value="ECO:0007669"/>
    <property type="project" value="TreeGrafter"/>
</dbReference>
<gene>
    <name evidence="11" type="ORF">GJB61_16265</name>
</gene>
<dbReference type="InterPro" id="IPR017925">
    <property type="entry name" value="DHFR_CS"/>
</dbReference>
<comment type="catalytic activity">
    <reaction evidence="8">
        <text>(6S)-5,6,7,8-tetrahydrofolate + NADP(+) = 7,8-dihydrofolate + NADPH + H(+)</text>
        <dbReference type="Rhea" id="RHEA:15009"/>
        <dbReference type="ChEBI" id="CHEBI:15378"/>
        <dbReference type="ChEBI" id="CHEBI:57451"/>
        <dbReference type="ChEBI" id="CHEBI:57453"/>
        <dbReference type="ChEBI" id="CHEBI:57783"/>
        <dbReference type="ChEBI" id="CHEBI:58349"/>
        <dbReference type="EC" id="1.5.1.3"/>
    </reaction>
</comment>
<organism evidence="11 12">
    <name type="scientific">Paenibacillus monticola</name>
    <dbReference type="NCBI Taxonomy" id="2666075"/>
    <lineage>
        <taxon>Bacteria</taxon>
        <taxon>Bacillati</taxon>
        <taxon>Bacillota</taxon>
        <taxon>Bacilli</taxon>
        <taxon>Bacillales</taxon>
        <taxon>Paenibacillaceae</taxon>
        <taxon>Paenibacillus</taxon>
    </lineage>
</organism>
<dbReference type="EMBL" id="WJXB01000005">
    <property type="protein sequence ID" value="MRN54539.1"/>
    <property type="molecule type" value="Genomic_DNA"/>
</dbReference>
<dbReference type="CDD" id="cd00209">
    <property type="entry name" value="DHFR"/>
    <property type="match status" value="1"/>
</dbReference>
<dbReference type="InterPro" id="IPR001796">
    <property type="entry name" value="DHFR_dom"/>
</dbReference>
<evidence type="ECO:0000256" key="4">
    <source>
        <dbReference type="ARBA" id="ARBA00022563"/>
    </source>
</evidence>
<dbReference type="InterPro" id="IPR012259">
    <property type="entry name" value="DHFR"/>
</dbReference>
<keyword evidence="5 8" id="KW-0521">NADP</keyword>
<dbReference type="RefSeq" id="WP_154119735.1">
    <property type="nucleotide sequence ID" value="NZ_WJXB01000005.1"/>
</dbReference>
<evidence type="ECO:0000256" key="6">
    <source>
        <dbReference type="ARBA" id="ARBA00023002"/>
    </source>
</evidence>
<dbReference type="GO" id="GO:0070401">
    <property type="term" value="F:NADP+ binding"/>
    <property type="evidence" value="ECO:0007669"/>
    <property type="project" value="UniProtKB-ARBA"/>
</dbReference>
<comment type="caution">
    <text evidence="11">The sequence shown here is derived from an EMBL/GenBank/DDBJ whole genome shotgun (WGS) entry which is preliminary data.</text>
</comment>
<feature type="domain" description="DHFR" evidence="10">
    <location>
        <begin position="2"/>
        <end position="161"/>
    </location>
</feature>
<dbReference type="GO" id="GO:0005829">
    <property type="term" value="C:cytosol"/>
    <property type="evidence" value="ECO:0007669"/>
    <property type="project" value="TreeGrafter"/>
</dbReference>
<dbReference type="PANTHER" id="PTHR48069:SF3">
    <property type="entry name" value="DIHYDROFOLATE REDUCTASE"/>
    <property type="match status" value="1"/>
</dbReference>
<comment type="pathway">
    <text evidence="1 8">Cofactor biosynthesis; tetrahydrofolate biosynthesis; 5,6,7,8-tetrahydrofolate from 7,8-dihydrofolate: step 1/1.</text>
</comment>
<dbReference type="PIRSF" id="PIRSF000194">
    <property type="entry name" value="DHFR"/>
    <property type="match status" value="1"/>
</dbReference>
<evidence type="ECO:0000313" key="11">
    <source>
        <dbReference type="EMBL" id="MRN54539.1"/>
    </source>
</evidence>
<dbReference type="GO" id="GO:0004146">
    <property type="term" value="F:dihydrofolate reductase activity"/>
    <property type="evidence" value="ECO:0007669"/>
    <property type="project" value="UniProtKB-EC"/>
</dbReference>
<comment type="similarity">
    <text evidence="2 8 9">Belongs to the dihydrofolate reductase family.</text>
</comment>